<feature type="repeat" description="ANK" evidence="5">
    <location>
        <begin position="1261"/>
        <end position="1294"/>
    </location>
</feature>
<feature type="region of interest" description="Disordered" evidence="7">
    <location>
        <begin position="92"/>
        <end position="197"/>
    </location>
</feature>
<dbReference type="Gene3D" id="1.25.40.20">
    <property type="entry name" value="Ankyrin repeat-containing domain"/>
    <property type="match status" value="1"/>
</dbReference>
<name>A0AAJ7X5G3_PETMA</name>
<dbReference type="PANTHER" id="PTHR24168:SF21">
    <property type="entry name" value="KANK, ISOFORM D"/>
    <property type="match status" value="1"/>
</dbReference>
<feature type="region of interest" description="Disordered" evidence="7">
    <location>
        <begin position="579"/>
        <end position="617"/>
    </location>
</feature>
<dbReference type="SUPFAM" id="SSF48403">
    <property type="entry name" value="Ankyrin repeat"/>
    <property type="match status" value="1"/>
</dbReference>
<accession>A0AAJ7X5G3</accession>
<dbReference type="InterPro" id="IPR036770">
    <property type="entry name" value="Ankyrin_rpt-contain_sf"/>
</dbReference>
<feature type="compositionally biased region" description="Low complexity" evidence="7">
    <location>
        <begin position="582"/>
        <end position="599"/>
    </location>
</feature>
<evidence type="ECO:0000256" key="5">
    <source>
        <dbReference type="PROSITE-ProRule" id="PRU00023"/>
    </source>
</evidence>
<sequence length="1347" mass="142084">MVGWRKRTALSLIHCWNGGPPHAVLVEGGATVPTNENEEEEAEEQSGSYFVETPYGFQLDLDFLKYVDDIEKGNTIRKISIQKKGAKALRNASSASLRSWGTPGEAWTSSESLSSSTSEESRLSLRAGSLPKRAEAGDRAPESSPGCPRLASPVPARAAETAAATAAATATTTTTAATATTTGMPDPPALSPRSLSGRDLRVEKTLIETKLRLEREQRIIRSQEEQTVTFCSHVTTTVAAPARQRQHEDHQQAAKVSGGSDSRPEPSDFTKHEQEEPQPEQLYTDRSTGSVSSESSATEVRSRSEASSLANGLSAHGDGSASLSPSGTSTPSLSGLNQAHLQTIREQMVLALRRMRVLEDQVKVIPSLRDEIERLRAERGRLLRGAGERAGDRGEPGGASRGRYETLENLAERRQECTVNFVTSTQYNAAQFAADARGVAEPTRELQADYSSEGEFPDPRCDGDEACGEASARSSRANGSPQLLTSPHSAWGARSKVLVRSVGVGVAEGQLPGGAAPSAWELESQQEAVRGLREKVLVLEKQLRETTHELDMTRIKLELSGGPGKSVAERNVRVLAAQTAGEAAGPRTEPARAEAAPSRQSVSCQTEHVEGGGDGAEPSAAAMAAAAAAEAAAESERALRIERRSVACGECSVDVLAVPPGERVSRGTMTDAVGKADAVTMASPSTESRGAGNDHPERSDRCVGTTAPCLAEASTSAAVSCRDAQNGTVAVEVRTVSVGNCERYEDTRRSVGVNTAGVGAAIRPSCREAAVGSVDFSENFLVGAEVRSVSCDTEELENEAEGNEGSEVAGGAELSRYIEHVQRLLHEQQALLADNYAELADAFAEPATELGSLSSRLLTTVTALSSLQRPPATPPVAPDAAEGGKPDPGDVTHRGPSESASDDVFETEGQAAQPAAEEEAEQRSRGHVNAHFLSPVQVASVSDTGSSSVSPTLKSIMKKKDGAGSTGGDPSSGTKKSLQFVGVNGGYETTSSEESSSESSSSGSEDEDDDDDEEEEEEEEEEDDDEGLGEVIHMQPNGGAAGRSEAERQDGDAQEVGREEPVAEAKQEEQEAPTERYEMSESMHTACSTLKAHLEDHKSLNTKDVVRASMSELQHEWFRVSSQKGSAAPLVGGLLAELRRLSPPVLRLVANMADGNGNTALHYSVSHSNFAIVQMLLGTGECNVDAQNKAGYTAIMLASLAAINSERDMAVVQKLLSLGDVNARASQAGQTALMLAVSHGRKDMVRALLACGADVNVQDDDGSTALMCASEHGHVDIVRLLLAQAGCNAAIADNDGSTALSIALEAGHNDIAVLLYAHVNYAKPPSPGTPVLGRKMPQSPTHRIKAE</sequence>
<feature type="compositionally biased region" description="Polar residues" evidence="7">
    <location>
        <begin position="968"/>
        <end position="977"/>
    </location>
</feature>
<dbReference type="RefSeq" id="XP_032821960.1">
    <property type="nucleotide sequence ID" value="XM_032966069.1"/>
</dbReference>
<dbReference type="GO" id="GO:0005737">
    <property type="term" value="C:cytoplasm"/>
    <property type="evidence" value="ECO:0007669"/>
    <property type="project" value="TreeGrafter"/>
</dbReference>
<evidence type="ECO:0000256" key="2">
    <source>
        <dbReference type="ARBA" id="ARBA00022737"/>
    </source>
</evidence>
<feature type="compositionally biased region" description="Low complexity" evidence="7">
    <location>
        <begin position="286"/>
        <end position="299"/>
    </location>
</feature>
<dbReference type="Pfam" id="PF12796">
    <property type="entry name" value="Ank_2"/>
    <property type="match status" value="2"/>
</dbReference>
<feature type="compositionally biased region" description="Basic and acidic residues" evidence="7">
    <location>
        <begin position="262"/>
        <end position="275"/>
    </location>
</feature>
<feature type="compositionally biased region" description="Low complexity" evidence="7">
    <location>
        <begin position="108"/>
        <end position="118"/>
    </location>
</feature>
<protein>
    <submittedName>
        <fullName evidence="9">KN motif and ankyrin repeat domain-containing protein 1 isoform X1</fullName>
    </submittedName>
</protein>
<feature type="repeat" description="ANK" evidence="5">
    <location>
        <begin position="1228"/>
        <end position="1260"/>
    </location>
</feature>
<keyword evidence="1" id="KW-0597">Phosphoprotein</keyword>
<feature type="compositionally biased region" description="Low complexity" evidence="7">
    <location>
        <begin position="319"/>
        <end position="335"/>
    </location>
</feature>
<dbReference type="SMART" id="SM00248">
    <property type="entry name" value="ANK"/>
    <property type="match status" value="5"/>
</dbReference>
<gene>
    <name evidence="9" type="primary">KANK1</name>
</gene>
<feature type="compositionally biased region" description="Basic and acidic residues" evidence="7">
    <location>
        <begin position="132"/>
        <end position="141"/>
    </location>
</feature>
<evidence type="ECO:0000256" key="7">
    <source>
        <dbReference type="SAM" id="MobiDB-lite"/>
    </source>
</evidence>
<feature type="compositionally biased region" description="Low complexity" evidence="7">
    <location>
        <begin position="992"/>
        <end position="1003"/>
    </location>
</feature>
<keyword evidence="4 6" id="KW-0175">Coiled coil</keyword>
<dbReference type="Proteomes" id="UP001318040">
    <property type="component" value="Chromosome 35"/>
</dbReference>
<keyword evidence="2" id="KW-0677">Repeat</keyword>
<feature type="region of interest" description="Disordered" evidence="7">
    <location>
        <begin position="680"/>
        <end position="699"/>
    </location>
</feature>
<dbReference type="GO" id="GO:0030837">
    <property type="term" value="P:negative regulation of actin filament polymerization"/>
    <property type="evidence" value="ECO:0007669"/>
    <property type="project" value="InterPro"/>
</dbReference>
<keyword evidence="8" id="KW-1185">Reference proteome</keyword>
<evidence type="ECO:0000256" key="1">
    <source>
        <dbReference type="ARBA" id="ARBA00022553"/>
    </source>
</evidence>
<evidence type="ECO:0000313" key="9">
    <source>
        <dbReference type="RefSeq" id="XP_032821960.1"/>
    </source>
</evidence>
<dbReference type="InterPro" id="IPR021939">
    <property type="entry name" value="KN_motif"/>
</dbReference>
<feature type="region of interest" description="Disordered" evidence="7">
    <location>
        <begin position="239"/>
        <end position="335"/>
    </location>
</feature>
<evidence type="ECO:0000256" key="4">
    <source>
        <dbReference type="ARBA" id="ARBA00023054"/>
    </source>
</evidence>
<evidence type="ECO:0000256" key="6">
    <source>
        <dbReference type="SAM" id="Coils"/>
    </source>
</evidence>
<feature type="coiled-coil region" evidence="6">
    <location>
        <begin position="522"/>
        <end position="549"/>
    </location>
</feature>
<dbReference type="KEGG" id="pmrn:116948873"/>
<feature type="coiled-coil region" evidence="6">
    <location>
        <begin position="341"/>
        <end position="378"/>
    </location>
</feature>
<feature type="compositionally biased region" description="Basic and acidic residues" evidence="7">
    <location>
        <begin position="882"/>
        <end position="896"/>
    </location>
</feature>
<feature type="repeat" description="ANK" evidence="5">
    <location>
        <begin position="1156"/>
        <end position="1180"/>
    </location>
</feature>
<dbReference type="InterPro" id="IPR047184">
    <property type="entry name" value="KANK1-4"/>
</dbReference>
<feature type="compositionally biased region" description="Low complexity" evidence="7">
    <location>
        <begin position="158"/>
        <end position="182"/>
    </location>
</feature>
<dbReference type="InterPro" id="IPR002110">
    <property type="entry name" value="Ankyrin_rpt"/>
</dbReference>
<proteinExistence type="predicted"/>
<dbReference type="PROSITE" id="PS50088">
    <property type="entry name" value="ANK_REPEAT"/>
    <property type="match status" value="3"/>
</dbReference>
<organism evidence="8 9">
    <name type="scientific">Petromyzon marinus</name>
    <name type="common">Sea lamprey</name>
    <dbReference type="NCBI Taxonomy" id="7757"/>
    <lineage>
        <taxon>Eukaryota</taxon>
        <taxon>Metazoa</taxon>
        <taxon>Chordata</taxon>
        <taxon>Craniata</taxon>
        <taxon>Vertebrata</taxon>
        <taxon>Cyclostomata</taxon>
        <taxon>Hyperoartia</taxon>
        <taxon>Petromyzontiformes</taxon>
        <taxon>Petromyzontidae</taxon>
        <taxon>Petromyzon</taxon>
    </lineage>
</organism>
<dbReference type="Pfam" id="PF12075">
    <property type="entry name" value="KN_motif"/>
    <property type="match status" value="1"/>
</dbReference>
<feature type="region of interest" description="Disordered" evidence="7">
    <location>
        <begin position="938"/>
        <end position="1079"/>
    </location>
</feature>
<dbReference type="FunFam" id="1.25.40.20:FF:000017">
    <property type="entry name" value="KN motif and ankyrin repeat domain-containing protein 1"/>
    <property type="match status" value="1"/>
</dbReference>
<evidence type="ECO:0000313" key="8">
    <source>
        <dbReference type="Proteomes" id="UP001318040"/>
    </source>
</evidence>
<feature type="region of interest" description="Disordered" evidence="7">
    <location>
        <begin position="1326"/>
        <end position="1347"/>
    </location>
</feature>
<keyword evidence="3 5" id="KW-0040">ANK repeat</keyword>
<dbReference type="PROSITE" id="PS50297">
    <property type="entry name" value="ANK_REP_REGION"/>
    <property type="match status" value="3"/>
</dbReference>
<feature type="compositionally biased region" description="Acidic residues" evidence="7">
    <location>
        <begin position="1004"/>
        <end position="1028"/>
    </location>
</feature>
<reference evidence="9" key="1">
    <citation type="submission" date="2025-08" db="UniProtKB">
        <authorList>
            <consortium name="RefSeq"/>
        </authorList>
    </citation>
    <scope>IDENTIFICATION</scope>
    <source>
        <tissue evidence="9">Sperm</tissue>
    </source>
</reference>
<feature type="compositionally biased region" description="Basic and acidic residues" evidence="7">
    <location>
        <begin position="1044"/>
        <end position="1079"/>
    </location>
</feature>
<feature type="compositionally biased region" description="Low complexity" evidence="7">
    <location>
        <begin position="938"/>
        <end position="950"/>
    </location>
</feature>
<feature type="compositionally biased region" description="Polar residues" evidence="7">
    <location>
        <begin position="472"/>
        <end position="487"/>
    </location>
</feature>
<feature type="region of interest" description="Disordered" evidence="7">
    <location>
        <begin position="866"/>
        <end position="925"/>
    </location>
</feature>
<dbReference type="GO" id="GO:0005856">
    <property type="term" value="C:cytoskeleton"/>
    <property type="evidence" value="ECO:0007669"/>
    <property type="project" value="TreeGrafter"/>
</dbReference>
<dbReference type="PANTHER" id="PTHR24168">
    <property type="entry name" value="KN MOTIF AND ANKYRIN REPEAT DOMAIN-CONTAINING"/>
    <property type="match status" value="1"/>
</dbReference>
<feature type="region of interest" description="Disordered" evidence="7">
    <location>
        <begin position="449"/>
        <end position="487"/>
    </location>
</feature>
<evidence type="ECO:0000256" key="3">
    <source>
        <dbReference type="ARBA" id="ARBA00023043"/>
    </source>
</evidence>